<dbReference type="PATRIC" id="fig|1330330.3.peg.1597"/>
<organism evidence="2 3">
    <name type="scientific">Kosmotoga pacifica</name>
    <dbReference type="NCBI Taxonomy" id="1330330"/>
    <lineage>
        <taxon>Bacteria</taxon>
        <taxon>Thermotogati</taxon>
        <taxon>Thermotogota</taxon>
        <taxon>Thermotogae</taxon>
        <taxon>Kosmotogales</taxon>
        <taxon>Kosmotogaceae</taxon>
        <taxon>Kosmotoga</taxon>
    </lineage>
</organism>
<dbReference type="EMBL" id="CP011232">
    <property type="protein sequence ID" value="AKI97745.1"/>
    <property type="molecule type" value="Genomic_DNA"/>
</dbReference>
<evidence type="ECO:0000259" key="1">
    <source>
        <dbReference type="Pfam" id="PF01937"/>
    </source>
</evidence>
<dbReference type="PIRSF" id="PIRSF006593">
    <property type="entry name" value="UCP006593"/>
    <property type="match status" value="1"/>
</dbReference>
<dbReference type="Pfam" id="PF01937">
    <property type="entry name" value="ARMT1-like_dom"/>
    <property type="match status" value="1"/>
</dbReference>
<dbReference type="Gene3D" id="3.40.50.10880">
    <property type="entry name" value="Uncharacterised protein PF01937, DUF89, domain 3"/>
    <property type="match status" value="1"/>
</dbReference>
<protein>
    <recommendedName>
        <fullName evidence="1">Damage-control phosphatase ARMT1-like metal-binding domain-containing protein</fullName>
    </recommendedName>
</protein>
<name>A0A0G2Z812_9BACT</name>
<proteinExistence type="predicted"/>
<dbReference type="InterPro" id="IPR036075">
    <property type="entry name" value="ARMT-1-like_metal-bd_sf"/>
</dbReference>
<keyword evidence="3" id="KW-1185">Reference proteome</keyword>
<dbReference type="STRING" id="1330330.IX53_07895"/>
<accession>A0A0G2Z812</accession>
<evidence type="ECO:0000313" key="3">
    <source>
        <dbReference type="Proteomes" id="UP000035159"/>
    </source>
</evidence>
<dbReference type="KEGG" id="kpf:IX53_07895"/>
<dbReference type="InterPro" id="IPR002791">
    <property type="entry name" value="ARMT1-like_metal-bd"/>
</dbReference>
<dbReference type="SUPFAM" id="SSF111321">
    <property type="entry name" value="AF1104-like"/>
    <property type="match status" value="1"/>
</dbReference>
<dbReference type="OrthoDB" id="9796465at2"/>
<dbReference type="RefSeq" id="WP_047754880.1">
    <property type="nucleotide sequence ID" value="NZ_CAJUHA010000017.1"/>
</dbReference>
<dbReference type="AlphaFoldDB" id="A0A0G2Z812"/>
<dbReference type="Gene3D" id="1.10.285.20">
    <property type="entry name" value="Uncharacterised protein PF01937, DUF89, domain 2"/>
    <property type="match status" value="1"/>
</dbReference>
<gene>
    <name evidence="2" type="ORF">IX53_07895</name>
</gene>
<sequence length="291" mass="32561">MRSSIECIPCNINSLIRILKKANIDSKKQEEAVKSYMNRLLKLETFEMTPVHMGREIKDVIMNFFGEVDLYREIKDSANKLLLSMYDELKTEILKSPDPIETALRFSVAGNIIDFAPGHQIDIMKTLKDSTETAFAINHLDKLIEELRRAKSVLLIGDNCGEAVLDKLFLELIDVPVKYYAVRSAPVLNDVTLREAKLIGLDKVATVVESGSDAPGTLLDRITPQFKEILYSSEVVISKGQGNFESLSGLDRELYFLLMTKCEVVSGYIGVSKGSFIALKSGETRTEQKSL</sequence>
<reference evidence="2 3" key="1">
    <citation type="submission" date="2015-04" db="EMBL/GenBank/DDBJ databases">
        <title>Complete Genome Sequence of Kosmotoga pacifica SLHLJ1.</title>
        <authorList>
            <person name="Jiang L.J."/>
            <person name="Shao Z.Z."/>
            <person name="Jebbar M."/>
        </authorList>
    </citation>
    <scope>NUCLEOTIDE SEQUENCE [LARGE SCALE GENOMIC DNA]</scope>
    <source>
        <strain evidence="2 3">SLHLJ1</strain>
    </source>
</reference>
<feature type="domain" description="Damage-control phosphatase ARMT1-like metal-binding" evidence="1">
    <location>
        <begin position="6"/>
        <end position="275"/>
    </location>
</feature>
<dbReference type="InterPro" id="IPR014444">
    <property type="entry name" value="PH1575-like"/>
</dbReference>
<evidence type="ECO:0000313" key="2">
    <source>
        <dbReference type="EMBL" id="AKI97745.1"/>
    </source>
</evidence>
<dbReference type="Proteomes" id="UP000035159">
    <property type="component" value="Chromosome"/>
</dbReference>